<evidence type="ECO:0000256" key="1">
    <source>
        <dbReference type="SAM" id="MobiDB-lite"/>
    </source>
</evidence>
<proteinExistence type="predicted"/>
<feature type="compositionally biased region" description="Basic and acidic residues" evidence="1">
    <location>
        <begin position="34"/>
        <end position="46"/>
    </location>
</feature>
<feature type="compositionally biased region" description="Basic and acidic residues" evidence="1">
    <location>
        <begin position="1"/>
        <end position="15"/>
    </location>
</feature>
<feature type="compositionally biased region" description="Basic residues" evidence="1">
    <location>
        <begin position="24"/>
        <end position="33"/>
    </location>
</feature>
<protein>
    <submittedName>
        <fullName evidence="3">Uncharacterized protein</fullName>
    </submittedName>
</protein>
<dbReference type="Pfam" id="PF06918">
    <property type="entry name" value="DUF1280"/>
    <property type="match status" value="1"/>
</dbReference>
<reference evidence="3" key="1">
    <citation type="submission" date="2022-11" db="UniProtKB">
        <authorList>
            <consortium name="WormBaseParasite"/>
        </authorList>
    </citation>
    <scope>IDENTIFICATION</scope>
</reference>
<dbReference type="InterPro" id="IPR009689">
    <property type="entry name" value="DUF1280"/>
</dbReference>
<dbReference type="AlphaFoldDB" id="A0A914Y2T9"/>
<organism evidence="2 3">
    <name type="scientific">Panagrolaimus superbus</name>
    <dbReference type="NCBI Taxonomy" id="310955"/>
    <lineage>
        <taxon>Eukaryota</taxon>
        <taxon>Metazoa</taxon>
        <taxon>Ecdysozoa</taxon>
        <taxon>Nematoda</taxon>
        <taxon>Chromadorea</taxon>
        <taxon>Rhabditida</taxon>
        <taxon>Tylenchina</taxon>
        <taxon>Panagrolaimomorpha</taxon>
        <taxon>Panagrolaimoidea</taxon>
        <taxon>Panagrolaimidae</taxon>
        <taxon>Panagrolaimus</taxon>
    </lineage>
</organism>
<accession>A0A914Y2T9</accession>
<name>A0A914Y2T9_9BILA</name>
<dbReference type="Proteomes" id="UP000887577">
    <property type="component" value="Unplaced"/>
</dbReference>
<sequence>MKLQKENLKLKRGDKVNPYAERLKKAREGKRVKREQERQENDKDSLQDDEEVMDIQEAQNFISITSEFNSDRRNAGDAVVENEADENDSVAYVDVKKIQNYLYQEKMLNVSKKEVCSTESDGFTYKNLIKKLKPILDKFPVTQTADGKLIISLITSLKERLKNLIHKLPKNKRIRITIVADKGEKITKICYFFNDVKKPQATENLAVLCFYIGDDDSESIRSICESLNNEIEKLVNDGMVLEKVRYDFEFFITGDCKSICSMIGVQGGSAIRFCQHCLTADYCINGEIRTVSGIFCDARAIAHESANIQLTIARIRNIKKAHNSVNHEPFFTKIDHSHIVPPALHLLMALVNKLIQYFKNARLEEIIRQLKVDPVQGRSEYDGNSCRKIVKYFCDNVPESEGEIPMFHFFKTAAKIQAFSIAKNLSNSEIDQCGDAINRLFDDLDGLRNFKFNNKLHILRFHVMPFIVAHGSWGLFSEQGIERLHCLVNEYRKRVSSKNGHKKNIYAIKMLILGTFFHDFK</sequence>
<evidence type="ECO:0000313" key="3">
    <source>
        <dbReference type="WBParaSite" id="PSU_v2.g13764.t1"/>
    </source>
</evidence>
<dbReference type="WBParaSite" id="PSU_v2.g13764.t1">
    <property type="protein sequence ID" value="PSU_v2.g13764.t1"/>
    <property type="gene ID" value="PSU_v2.g13764"/>
</dbReference>
<evidence type="ECO:0000313" key="2">
    <source>
        <dbReference type="Proteomes" id="UP000887577"/>
    </source>
</evidence>
<feature type="region of interest" description="Disordered" evidence="1">
    <location>
        <begin position="1"/>
        <end position="50"/>
    </location>
</feature>
<keyword evidence="2" id="KW-1185">Reference proteome</keyword>
<dbReference type="PANTHER" id="PTHR31424">
    <property type="entry name" value="PROTEIN CBG23806"/>
    <property type="match status" value="1"/>
</dbReference>
<dbReference type="PANTHER" id="PTHR31424:SF3">
    <property type="entry name" value="RING-TYPE DOMAIN-CONTAINING PROTEIN"/>
    <property type="match status" value="1"/>
</dbReference>